<evidence type="ECO:0000313" key="3">
    <source>
        <dbReference type="EMBL" id="VAW51222.1"/>
    </source>
</evidence>
<accession>A0A3B0WIT9</accession>
<feature type="domain" description="Amine oxidase" evidence="2">
    <location>
        <begin position="14"/>
        <end position="101"/>
    </location>
</feature>
<evidence type="ECO:0000256" key="1">
    <source>
        <dbReference type="ARBA" id="ARBA00005995"/>
    </source>
</evidence>
<dbReference type="InterPro" id="IPR002937">
    <property type="entry name" value="Amino_oxidase"/>
</dbReference>
<name>A0A3B0WIT9_9ZZZZ</name>
<proteinExistence type="inferred from homology"/>
<dbReference type="InterPro" id="IPR050703">
    <property type="entry name" value="Flavin_MAO"/>
</dbReference>
<comment type="similarity">
    <text evidence="1">Belongs to the flavin monoamine oxidase family.</text>
</comment>
<feature type="domain" description="Amine oxidase" evidence="2">
    <location>
        <begin position="107"/>
        <end position="356"/>
    </location>
</feature>
<dbReference type="Gene3D" id="3.90.660.10">
    <property type="match status" value="1"/>
</dbReference>
<protein>
    <recommendedName>
        <fullName evidence="2">Amine oxidase domain-containing protein</fullName>
    </recommendedName>
</protein>
<dbReference type="SUPFAM" id="SSF51905">
    <property type="entry name" value="FAD/NAD(P)-binding domain"/>
    <property type="match status" value="1"/>
</dbReference>
<gene>
    <name evidence="3" type="ORF">MNBD_GAMMA06-2180</name>
</gene>
<evidence type="ECO:0000259" key="2">
    <source>
        <dbReference type="Pfam" id="PF01593"/>
    </source>
</evidence>
<dbReference type="Pfam" id="PF01593">
    <property type="entry name" value="Amino_oxidase"/>
    <property type="match status" value="2"/>
</dbReference>
<dbReference type="GO" id="GO:0016491">
    <property type="term" value="F:oxidoreductase activity"/>
    <property type="evidence" value="ECO:0007669"/>
    <property type="project" value="InterPro"/>
</dbReference>
<reference evidence="3" key="1">
    <citation type="submission" date="2018-06" db="EMBL/GenBank/DDBJ databases">
        <authorList>
            <person name="Zhirakovskaya E."/>
        </authorList>
    </citation>
    <scope>NUCLEOTIDE SEQUENCE</scope>
</reference>
<dbReference type="Gene3D" id="3.50.50.60">
    <property type="entry name" value="FAD/NAD(P)-binding domain"/>
    <property type="match status" value="2"/>
</dbReference>
<dbReference type="EMBL" id="UOFD01000025">
    <property type="protein sequence ID" value="VAW51222.1"/>
    <property type="molecule type" value="Genomic_DNA"/>
</dbReference>
<sequence length="361" mass="40344">MPKHHSTIIIGAGLSGLYAAWKLYLQKKDVIVLEARERSGGRILSDNSGAAGNNLVDSNIDLGPSWIWPQFQPRLTQLINHLGLSLFKQFTQGDKLYETDGQNCERYNDQSAHSDSYRIVGGGVKLVNELISHLPESTIKLNTKVIAIKQLPLSVSTLSNGQMREYTADKIILAMPPRLSEQSIEFTPPLSTETKQLWRSTPTWMAAHSKVVFIYDKPFWREQNLSGEVFSHIGPLSEIYDGSPANEEYFALTCFVGLNANQRKQIPKAQFKTLCLAQLNRLFGKESQQIKHTLIKDWSFDNFTANETDINAVAQHPQFPANATRTLWDGKLILAGSEVAREHGGYLEGALESADEAFVLV</sequence>
<organism evidence="3">
    <name type="scientific">hydrothermal vent metagenome</name>
    <dbReference type="NCBI Taxonomy" id="652676"/>
    <lineage>
        <taxon>unclassified sequences</taxon>
        <taxon>metagenomes</taxon>
        <taxon>ecological metagenomes</taxon>
    </lineage>
</organism>
<dbReference type="AlphaFoldDB" id="A0A3B0WIT9"/>
<dbReference type="SUPFAM" id="SSF54373">
    <property type="entry name" value="FAD-linked reductases, C-terminal domain"/>
    <property type="match status" value="1"/>
</dbReference>
<dbReference type="InterPro" id="IPR036188">
    <property type="entry name" value="FAD/NAD-bd_sf"/>
</dbReference>
<dbReference type="PANTHER" id="PTHR43563">
    <property type="entry name" value="AMINE OXIDASE"/>
    <property type="match status" value="1"/>
</dbReference>
<dbReference type="PANTHER" id="PTHR43563:SF14">
    <property type="entry name" value="AMINE OXIDASE"/>
    <property type="match status" value="1"/>
</dbReference>